<evidence type="ECO:0000313" key="3">
    <source>
        <dbReference type="Proteomes" id="UP000663889"/>
    </source>
</evidence>
<dbReference type="InterPro" id="IPR016024">
    <property type="entry name" value="ARM-type_fold"/>
</dbReference>
<name>A0A815V9P6_9BILA</name>
<organism evidence="2 3">
    <name type="scientific">Rotaria sordida</name>
    <dbReference type="NCBI Taxonomy" id="392033"/>
    <lineage>
        <taxon>Eukaryota</taxon>
        <taxon>Metazoa</taxon>
        <taxon>Spiralia</taxon>
        <taxon>Gnathifera</taxon>
        <taxon>Rotifera</taxon>
        <taxon>Eurotatoria</taxon>
        <taxon>Bdelloidea</taxon>
        <taxon>Philodinida</taxon>
        <taxon>Philodinidae</taxon>
        <taxon>Rotaria</taxon>
    </lineage>
</organism>
<dbReference type="AlphaFoldDB" id="A0A815V9P6"/>
<evidence type="ECO:0000313" key="2">
    <source>
        <dbReference type="EMBL" id="CAF1526398.1"/>
    </source>
</evidence>
<proteinExistence type="predicted"/>
<dbReference type="GO" id="GO:0003723">
    <property type="term" value="F:RNA binding"/>
    <property type="evidence" value="ECO:0007669"/>
    <property type="project" value="TreeGrafter"/>
</dbReference>
<comment type="caution">
    <text evidence="2">The sequence shown here is derived from an EMBL/GenBank/DDBJ whole genome shotgun (WGS) entry which is preliminary data.</text>
</comment>
<gene>
    <name evidence="2" type="ORF">SEV965_LOCUS37288</name>
</gene>
<accession>A0A815V9P6</accession>
<feature type="region of interest" description="Disordered" evidence="1">
    <location>
        <begin position="129"/>
        <end position="158"/>
    </location>
</feature>
<dbReference type="Gene3D" id="1.25.40.180">
    <property type="match status" value="1"/>
</dbReference>
<dbReference type="Proteomes" id="UP000663889">
    <property type="component" value="Unassembled WGS sequence"/>
</dbReference>
<dbReference type="EMBL" id="CAJNOU010007549">
    <property type="protein sequence ID" value="CAF1526398.1"/>
    <property type="molecule type" value="Genomic_DNA"/>
</dbReference>
<dbReference type="PANTHER" id="PTHR18034">
    <property type="entry name" value="CELL CYCLE CONTROL PROTEIN CWF22-RELATED"/>
    <property type="match status" value="1"/>
</dbReference>
<evidence type="ECO:0000256" key="1">
    <source>
        <dbReference type="SAM" id="MobiDB-lite"/>
    </source>
</evidence>
<dbReference type="GO" id="GO:0071013">
    <property type="term" value="C:catalytic step 2 spliceosome"/>
    <property type="evidence" value="ECO:0007669"/>
    <property type="project" value="TreeGrafter"/>
</dbReference>
<dbReference type="GO" id="GO:0000398">
    <property type="term" value="P:mRNA splicing, via spliceosome"/>
    <property type="evidence" value="ECO:0007669"/>
    <property type="project" value="TreeGrafter"/>
</dbReference>
<sequence>MLVSLLRNPSDDSVELAIELIKECGQKLSQGYPRILDSFFSTLKNLLHESSLDKRTLNMIEVLFAIRIDQFKANPPIPSGLGLVGEDDQYKHTISLHNPCELEPMLDVFQYDEQYEENEEKYKQIRRTILDETNVNEDESSSSSSNSDEEEKQDDQVKSKYNFPVIIFTFVQP</sequence>
<dbReference type="InterPro" id="IPR050781">
    <property type="entry name" value="CWC22_splicing_factor"/>
</dbReference>
<reference evidence="2" key="1">
    <citation type="submission" date="2021-02" db="EMBL/GenBank/DDBJ databases">
        <authorList>
            <person name="Nowell W R."/>
        </authorList>
    </citation>
    <scope>NUCLEOTIDE SEQUENCE</scope>
</reference>
<dbReference type="SUPFAM" id="SSF48371">
    <property type="entry name" value="ARM repeat"/>
    <property type="match status" value="1"/>
</dbReference>
<protein>
    <submittedName>
        <fullName evidence="2">Uncharacterized protein</fullName>
    </submittedName>
</protein>
<dbReference type="PANTHER" id="PTHR18034:SF3">
    <property type="entry name" value="PRE-MRNA-SPLICING FACTOR CWC22 HOMOLOG"/>
    <property type="match status" value="1"/>
</dbReference>